<dbReference type="Proteomes" id="UP000824094">
    <property type="component" value="Unassembled WGS sequence"/>
</dbReference>
<reference evidence="1" key="1">
    <citation type="submission" date="2020-10" db="EMBL/GenBank/DDBJ databases">
        <authorList>
            <person name="Gilroy R."/>
        </authorList>
    </citation>
    <scope>NUCLEOTIDE SEQUENCE</scope>
    <source>
        <strain evidence="1">18911</strain>
    </source>
</reference>
<dbReference type="SUPFAM" id="SSF53901">
    <property type="entry name" value="Thiolase-like"/>
    <property type="match status" value="1"/>
</dbReference>
<accession>A0A9D1SIK1</accession>
<sequence>MKASTFDINGVFVENTASIVGPKEAEGPLSKYFDKSVKDDLLGQKSHELAEIKFHLSTIRYLINKSGHKENDIDLCISGDLLDEISGTSLTMRELDIPFLGAYNACATFAESLITASVFISSGKFSRIICSTSSHFCTAERQYRFPLELGNQRTPLSQWTVTAAGAVMLNDKPAKVAVKRATLGRVIDLGVTDANDMGACMAPAAADTVCRHFAESGLEPDYYDLIATGDLGVAGSELMKVLAEKRGLKLGLNYNDCGAMIFNRVSQDVGQGGSGAACSSSVFSGFIYKKMLNGELKRVLLVPTGALCSKTSTLQGESIPGIAHAVAFEVNV</sequence>
<evidence type="ECO:0000313" key="2">
    <source>
        <dbReference type="Proteomes" id="UP000824094"/>
    </source>
</evidence>
<dbReference type="AlphaFoldDB" id="A0A9D1SIK1"/>
<name>A0A9D1SIK1_9FIRM</name>
<dbReference type="InterPro" id="IPR038369">
    <property type="entry name" value="SpoVAD_sf"/>
</dbReference>
<dbReference type="EMBL" id="DVNF01000178">
    <property type="protein sequence ID" value="HIU60953.1"/>
    <property type="molecule type" value="Genomic_DNA"/>
</dbReference>
<gene>
    <name evidence="1" type="ORF">IAB05_06140</name>
</gene>
<organism evidence="1 2">
    <name type="scientific">Candidatus Stercoripulliclostridium merdigallinarum</name>
    <dbReference type="NCBI Taxonomy" id="2840951"/>
    <lineage>
        <taxon>Bacteria</taxon>
        <taxon>Bacillati</taxon>
        <taxon>Bacillota</taxon>
        <taxon>Clostridia</taxon>
        <taxon>Eubacteriales</taxon>
        <taxon>Candidatus Stercoripulliclostridium</taxon>
    </lineage>
</organism>
<reference evidence="1" key="2">
    <citation type="journal article" date="2021" name="PeerJ">
        <title>Extensive microbial diversity within the chicken gut microbiome revealed by metagenomics and culture.</title>
        <authorList>
            <person name="Gilroy R."/>
            <person name="Ravi A."/>
            <person name="Getino M."/>
            <person name="Pursley I."/>
            <person name="Horton D.L."/>
            <person name="Alikhan N.F."/>
            <person name="Baker D."/>
            <person name="Gharbi K."/>
            <person name="Hall N."/>
            <person name="Watson M."/>
            <person name="Adriaenssens E.M."/>
            <person name="Foster-Nyarko E."/>
            <person name="Jarju S."/>
            <person name="Secka A."/>
            <person name="Antonio M."/>
            <person name="Oren A."/>
            <person name="Chaudhuri R.R."/>
            <person name="La Ragione R."/>
            <person name="Hildebrand F."/>
            <person name="Pallen M.J."/>
        </authorList>
    </citation>
    <scope>NUCLEOTIDE SEQUENCE</scope>
    <source>
        <strain evidence="1">18911</strain>
    </source>
</reference>
<proteinExistence type="predicted"/>
<dbReference type="GO" id="GO:0016746">
    <property type="term" value="F:acyltransferase activity"/>
    <property type="evidence" value="ECO:0007669"/>
    <property type="project" value="InterPro"/>
</dbReference>
<dbReference type="InterPro" id="IPR016039">
    <property type="entry name" value="Thiolase-like"/>
</dbReference>
<comment type="caution">
    <text evidence="1">The sequence shown here is derived from an EMBL/GenBank/DDBJ whole genome shotgun (WGS) entry which is preliminary data.</text>
</comment>
<dbReference type="Gene3D" id="3.40.47.40">
    <property type="entry name" value="Stage V sporulation protein AD"/>
    <property type="match status" value="1"/>
</dbReference>
<dbReference type="Pfam" id="PF07451">
    <property type="entry name" value="SpoVAD"/>
    <property type="match status" value="1"/>
</dbReference>
<evidence type="ECO:0000313" key="1">
    <source>
        <dbReference type="EMBL" id="HIU60953.1"/>
    </source>
</evidence>
<protein>
    <submittedName>
        <fullName evidence="1">Stage V sporulation protein AD</fullName>
    </submittedName>
</protein>
<dbReference type="InterPro" id="IPR010894">
    <property type="entry name" value="SpoVAD"/>
</dbReference>
<dbReference type="NCBIfam" id="NF006160">
    <property type="entry name" value="PRK08304.1"/>
    <property type="match status" value="1"/>
</dbReference>
<dbReference type="PIRSF" id="PIRSF011570">
    <property type="entry name" value="SpoVAD"/>
    <property type="match status" value="1"/>
</dbReference>